<dbReference type="EMBL" id="CM041536">
    <property type="protein sequence ID" value="KAI3371075.1"/>
    <property type="molecule type" value="Genomic_DNA"/>
</dbReference>
<protein>
    <submittedName>
        <fullName evidence="1">Uncharacterized protein</fullName>
    </submittedName>
</protein>
<sequence>MFGRIPRLPIDIMFHHVLENDSIVSHHEFVSHLRRDLSEAAQIARQHSYGEQNCHAKIYNRKVNGVPLMVGDRVLLANRGEKGKKKVADRWDSTPFDVVSVKPEINVYRIRDAVTGREKVVHRNMLLPVDFLSFPEPTGSQAVSGKELPTDTKLQSSPVDDVRQRFFFFFFFVSLVVVEMTDMKKDWSISFAGCGFMGIYYVGATSCILERFPGFIRDASKIYGASAGALMAAILTVGIP</sequence>
<evidence type="ECO:0000313" key="1">
    <source>
        <dbReference type="EMBL" id="KAI3371075.1"/>
    </source>
</evidence>
<reference evidence="1" key="1">
    <citation type="submission" date="2022-04" db="EMBL/GenBank/DDBJ databases">
        <title>Jade perch genome.</title>
        <authorList>
            <person name="Chao B."/>
        </authorList>
    </citation>
    <scope>NUCLEOTIDE SEQUENCE</scope>
    <source>
        <strain evidence="1">CB-2022</strain>
    </source>
</reference>
<organism evidence="1 2">
    <name type="scientific">Scortum barcoo</name>
    <name type="common">barcoo grunter</name>
    <dbReference type="NCBI Taxonomy" id="214431"/>
    <lineage>
        <taxon>Eukaryota</taxon>
        <taxon>Metazoa</taxon>
        <taxon>Chordata</taxon>
        <taxon>Craniata</taxon>
        <taxon>Vertebrata</taxon>
        <taxon>Euteleostomi</taxon>
        <taxon>Actinopterygii</taxon>
        <taxon>Neopterygii</taxon>
        <taxon>Teleostei</taxon>
        <taxon>Neoteleostei</taxon>
        <taxon>Acanthomorphata</taxon>
        <taxon>Eupercaria</taxon>
        <taxon>Centrarchiformes</taxon>
        <taxon>Terapontoidei</taxon>
        <taxon>Terapontidae</taxon>
        <taxon>Scortum</taxon>
    </lineage>
</organism>
<dbReference type="Proteomes" id="UP000831701">
    <property type="component" value="Chromosome 6"/>
</dbReference>
<name>A0ACB8WSQ8_9TELE</name>
<keyword evidence="2" id="KW-1185">Reference proteome</keyword>
<feature type="non-terminal residue" evidence="1">
    <location>
        <position position="240"/>
    </location>
</feature>
<gene>
    <name evidence="1" type="ORF">L3Q82_023710</name>
</gene>
<evidence type="ECO:0000313" key="2">
    <source>
        <dbReference type="Proteomes" id="UP000831701"/>
    </source>
</evidence>
<comment type="caution">
    <text evidence="1">The sequence shown here is derived from an EMBL/GenBank/DDBJ whole genome shotgun (WGS) entry which is preliminary data.</text>
</comment>
<accession>A0ACB8WSQ8</accession>
<proteinExistence type="predicted"/>